<dbReference type="InterPro" id="IPR020846">
    <property type="entry name" value="MFS_dom"/>
</dbReference>
<keyword evidence="4 6" id="KW-0472">Membrane</keyword>
<keyword evidence="3 6" id="KW-1133">Transmembrane helix</keyword>
<feature type="compositionally biased region" description="Acidic residues" evidence="5">
    <location>
        <begin position="84"/>
        <end position="99"/>
    </location>
</feature>
<reference evidence="8" key="1">
    <citation type="submission" date="2020-05" db="UniProtKB">
        <authorList>
            <consortium name="EnsemblMetazoa"/>
        </authorList>
    </citation>
    <scope>IDENTIFICATION</scope>
    <source>
        <strain evidence="8">SANGQUA</strain>
    </source>
</reference>
<comment type="subcellular location">
    <subcellularLocation>
        <location evidence="1">Membrane</location>
        <topology evidence="1">Multi-pass membrane protein</topology>
    </subcellularLocation>
</comment>
<feature type="transmembrane region" description="Helical" evidence="6">
    <location>
        <begin position="313"/>
        <end position="333"/>
    </location>
</feature>
<evidence type="ECO:0000256" key="2">
    <source>
        <dbReference type="ARBA" id="ARBA00022692"/>
    </source>
</evidence>
<feature type="transmembrane region" description="Helical" evidence="6">
    <location>
        <begin position="489"/>
        <end position="510"/>
    </location>
</feature>
<dbReference type="VEuPathDB" id="VectorBase:AQUA010656"/>
<dbReference type="Gene3D" id="1.20.1250.20">
    <property type="entry name" value="MFS general substrate transporter like domains"/>
    <property type="match status" value="1"/>
</dbReference>
<dbReference type="STRING" id="34691.A0A182XLB1"/>
<accession>A0A182XLB1</accession>
<feature type="transmembrane region" description="Helical" evidence="6">
    <location>
        <begin position="578"/>
        <end position="600"/>
    </location>
</feature>
<evidence type="ECO:0000256" key="1">
    <source>
        <dbReference type="ARBA" id="ARBA00004141"/>
    </source>
</evidence>
<feature type="transmembrane region" description="Helical" evidence="6">
    <location>
        <begin position="340"/>
        <end position="363"/>
    </location>
</feature>
<feature type="region of interest" description="Disordered" evidence="5">
    <location>
        <begin position="54"/>
        <end position="99"/>
    </location>
</feature>
<feature type="domain" description="Major facilitator superfamily (MFS) profile" evidence="7">
    <location>
        <begin position="193"/>
        <end position="630"/>
    </location>
</feature>
<evidence type="ECO:0000313" key="9">
    <source>
        <dbReference type="Proteomes" id="UP000076407"/>
    </source>
</evidence>
<dbReference type="Pfam" id="PF00083">
    <property type="entry name" value="Sugar_tr"/>
    <property type="match status" value="1"/>
</dbReference>
<proteinExistence type="predicted"/>
<feature type="transmembrane region" description="Helical" evidence="6">
    <location>
        <begin position="128"/>
        <end position="150"/>
    </location>
</feature>
<evidence type="ECO:0000259" key="7">
    <source>
        <dbReference type="PROSITE" id="PS50850"/>
    </source>
</evidence>
<dbReference type="GO" id="GO:0016020">
    <property type="term" value="C:membrane"/>
    <property type="evidence" value="ECO:0007669"/>
    <property type="project" value="UniProtKB-SubCell"/>
</dbReference>
<dbReference type="AlphaFoldDB" id="A0A182XLB1"/>
<sequence>QRKSTQEASLLGRVERCSRKRTAKPRTKRCACSSISGGVVRHLTTTRKNITGSLMGRAERATMNGRRSSSNTTKPPLEPQMEVKEEDEAEDGGEEPEVLESEKMLAEEPFDLDELLPVIGEFGRYQKLLLWLICLPACIPCGFCAFNQLFMTDVPEEYWCRVPELANFTAEERKLYSIPLVEHDGVESYSKCSRYAVDWKEILNYSDASGEPLAPNSSWPTEPCRDGWEYNTTVVQSSIVIDFNLVCDYDIYPTLGLVALNTGGPVGVYLFGLLNDRLGRRISYFSCLATLLVGSFITAASSSFWMWAFSRVIVGLTIPAVYQIPFIIALELVGPNYRSFVTVMTCTFYTFGIMMLAGVTYLIRDWVLLTLYTSVPFLLYFLYLLVMPESPRWLLMKGKLEQALLILEKMARVNGKQLPDSFRKRLQQRVLAEKSRTTKRTEATIGAFDLCKTPNMRLKTILITLNWFANETVYLGLSYYGPSLGENQYLSFFLSSLVEIPSYIICWIIMDRWGRRWPMCLLMILSGISCIVTVVLTEDAVTETLILYLLSKSMISASFLIIYPFAGELYPTQVRGVGIGTSSYIGGLGLIVIPFITYLGKENLRLPLVIMGCVSVLGGFTGLRLPETLHHRLPQTLEEGELFGQDWTFDECFRCIPSKKSPTSSYENLSHDPSDAALELNAGVPINAGPLATGSGSCSTERTPLELARIRRQSMKRLVRQASTMDTQKTKDGAMQLTYWF</sequence>
<feature type="transmembrane region" description="Helical" evidence="6">
    <location>
        <begin position="606"/>
        <end position="625"/>
    </location>
</feature>
<dbReference type="PANTHER" id="PTHR24064">
    <property type="entry name" value="SOLUTE CARRIER FAMILY 22 MEMBER"/>
    <property type="match status" value="1"/>
</dbReference>
<feature type="transmembrane region" description="Helical" evidence="6">
    <location>
        <begin position="548"/>
        <end position="566"/>
    </location>
</feature>
<dbReference type="InterPro" id="IPR005828">
    <property type="entry name" value="MFS_sugar_transport-like"/>
</dbReference>
<dbReference type="CDD" id="cd17317">
    <property type="entry name" value="MFS_SLC22"/>
    <property type="match status" value="1"/>
</dbReference>
<evidence type="ECO:0000313" key="8">
    <source>
        <dbReference type="EnsemblMetazoa" id="AQUA010656-PA"/>
    </source>
</evidence>
<feature type="transmembrane region" description="Helical" evidence="6">
    <location>
        <begin position="251"/>
        <end position="272"/>
    </location>
</feature>
<organism evidence="8 9">
    <name type="scientific">Anopheles quadriannulatus</name>
    <name type="common">Mosquito</name>
    <dbReference type="NCBI Taxonomy" id="34691"/>
    <lineage>
        <taxon>Eukaryota</taxon>
        <taxon>Metazoa</taxon>
        <taxon>Ecdysozoa</taxon>
        <taxon>Arthropoda</taxon>
        <taxon>Hexapoda</taxon>
        <taxon>Insecta</taxon>
        <taxon>Pterygota</taxon>
        <taxon>Neoptera</taxon>
        <taxon>Endopterygota</taxon>
        <taxon>Diptera</taxon>
        <taxon>Nematocera</taxon>
        <taxon>Culicoidea</taxon>
        <taxon>Culicidae</taxon>
        <taxon>Anophelinae</taxon>
        <taxon>Anopheles</taxon>
    </lineage>
</organism>
<keyword evidence="2 6" id="KW-0812">Transmembrane</keyword>
<feature type="compositionally biased region" description="Basic residues" evidence="5">
    <location>
        <begin position="18"/>
        <end position="28"/>
    </location>
</feature>
<dbReference type="GO" id="GO:0022857">
    <property type="term" value="F:transmembrane transporter activity"/>
    <property type="evidence" value="ECO:0007669"/>
    <property type="project" value="InterPro"/>
</dbReference>
<feature type="transmembrane region" description="Helical" evidence="6">
    <location>
        <begin position="369"/>
        <end position="387"/>
    </location>
</feature>
<protein>
    <recommendedName>
        <fullName evidence="7">Major facilitator superfamily (MFS) profile domain-containing protein</fullName>
    </recommendedName>
</protein>
<evidence type="ECO:0000256" key="5">
    <source>
        <dbReference type="SAM" id="MobiDB-lite"/>
    </source>
</evidence>
<dbReference type="Proteomes" id="UP000076407">
    <property type="component" value="Unassembled WGS sequence"/>
</dbReference>
<evidence type="ECO:0000256" key="4">
    <source>
        <dbReference type="ARBA" id="ARBA00023136"/>
    </source>
</evidence>
<evidence type="ECO:0000256" key="6">
    <source>
        <dbReference type="SAM" id="Phobius"/>
    </source>
</evidence>
<feature type="transmembrane region" description="Helical" evidence="6">
    <location>
        <begin position="517"/>
        <end position="536"/>
    </location>
</feature>
<dbReference type="EnsemblMetazoa" id="AQUA010656-RA">
    <property type="protein sequence ID" value="AQUA010656-PA"/>
    <property type="gene ID" value="AQUA010656"/>
</dbReference>
<keyword evidence="9" id="KW-1185">Reference proteome</keyword>
<feature type="transmembrane region" description="Helical" evidence="6">
    <location>
        <begin position="284"/>
        <end position="307"/>
    </location>
</feature>
<dbReference type="SUPFAM" id="SSF103473">
    <property type="entry name" value="MFS general substrate transporter"/>
    <property type="match status" value="1"/>
</dbReference>
<evidence type="ECO:0000256" key="3">
    <source>
        <dbReference type="ARBA" id="ARBA00022989"/>
    </source>
</evidence>
<feature type="compositionally biased region" description="Polar residues" evidence="5">
    <location>
        <begin position="65"/>
        <end position="74"/>
    </location>
</feature>
<dbReference type="PROSITE" id="PS50850">
    <property type="entry name" value="MFS"/>
    <property type="match status" value="1"/>
</dbReference>
<dbReference type="InterPro" id="IPR036259">
    <property type="entry name" value="MFS_trans_sf"/>
</dbReference>
<feature type="region of interest" description="Disordered" evidence="5">
    <location>
        <begin position="1"/>
        <end position="28"/>
    </location>
</feature>
<name>A0A182XLB1_ANOQN</name>